<evidence type="ECO:0000259" key="3">
    <source>
        <dbReference type="Pfam" id="PF00881"/>
    </source>
</evidence>
<organism evidence="4 5">
    <name type="scientific">Parahaliea maris</name>
    <dbReference type="NCBI Taxonomy" id="2716870"/>
    <lineage>
        <taxon>Bacteria</taxon>
        <taxon>Pseudomonadati</taxon>
        <taxon>Pseudomonadota</taxon>
        <taxon>Gammaproteobacteria</taxon>
        <taxon>Cellvibrionales</taxon>
        <taxon>Halieaceae</taxon>
        <taxon>Parahaliea</taxon>
    </lineage>
</organism>
<feature type="domain" description="Nitroreductase" evidence="3">
    <location>
        <begin position="15"/>
        <end position="191"/>
    </location>
</feature>
<keyword evidence="5" id="KW-1185">Reference proteome</keyword>
<dbReference type="InterPro" id="IPR029479">
    <property type="entry name" value="Nitroreductase"/>
</dbReference>
<gene>
    <name evidence="4" type="ORF">FV139_08360</name>
</gene>
<name>A0A5C9A862_9GAMM</name>
<dbReference type="GO" id="GO:0016491">
    <property type="term" value="F:oxidoreductase activity"/>
    <property type="evidence" value="ECO:0007669"/>
    <property type="project" value="UniProtKB-KW"/>
</dbReference>
<dbReference type="RefSeq" id="WP_148067925.1">
    <property type="nucleotide sequence ID" value="NZ_VRZA01000002.1"/>
</dbReference>
<evidence type="ECO:0000256" key="1">
    <source>
        <dbReference type="ARBA" id="ARBA00007118"/>
    </source>
</evidence>
<dbReference type="EMBL" id="VRZA01000002">
    <property type="protein sequence ID" value="TXS95860.1"/>
    <property type="molecule type" value="Genomic_DNA"/>
</dbReference>
<evidence type="ECO:0000313" key="4">
    <source>
        <dbReference type="EMBL" id="TXS95860.1"/>
    </source>
</evidence>
<dbReference type="PANTHER" id="PTHR43673:SF10">
    <property type="entry name" value="NADH DEHYDROGENASE_NAD(P)H NITROREDUCTASE XCC3605-RELATED"/>
    <property type="match status" value="1"/>
</dbReference>
<comment type="similarity">
    <text evidence="1">Belongs to the nitroreductase family.</text>
</comment>
<proteinExistence type="inferred from homology"/>
<accession>A0A5C9A862</accession>
<sequence length="219" mass="24294">MSYPQLDLSLDDLLATTRSVRKRLDLSRPVPRDLLTECIELAIQAPNGSNQQFWHWLVIDDERTRADVAAIYRTGMAAQVESPGWMSGIDFTGPDQQRIAGSVEYLASVLHEVPAIVIPVIEGRVEGGDLFTQASLWGSILPAAWNFMLALRSRGLGSAWTTVHLHRAAEMAECLGIPPTSTTQAGLFPVAYTLGSDFKRARRMPAEDITHWNHWRKGS</sequence>
<dbReference type="AlphaFoldDB" id="A0A5C9A862"/>
<dbReference type="InterPro" id="IPR000415">
    <property type="entry name" value="Nitroreductase-like"/>
</dbReference>
<evidence type="ECO:0000256" key="2">
    <source>
        <dbReference type="ARBA" id="ARBA00023002"/>
    </source>
</evidence>
<dbReference type="SUPFAM" id="SSF55469">
    <property type="entry name" value="FMN-dependent nitroreductase-like"/>
    <property type="match status" value="1"/>
</dbReference>
<reference evidence="4 5" key="1">
    <citation type="submission" date="2019-08" db="EMBL/GenBank/DDBJ databases">
        <title>Parahaliea maris sp. nov., isolated from the surface seawater.</title>
        <authorList>
            <person name="Liu Y."/>
        </authorList>
    </citation>
    <scope>NUCLEOTIDE SEQUENCE [LARGE SCALE GENOMIC DNA]</scope>
    <source>
        <strain evidence="4 5">HSLHS9</strain>
    </source>
</reference>
<dbReference type="Gene3D" id="3.40.109.10">
    <property type="entry name" value="NADH Oxidase"/>
    <property type="match status" value="1"/>
</dbReference>
<evidence type="ECO:0000313" key="5">
    <source>
        <dbReference type="Proteomes" id="UP000321039"/>
    </source>
</evidence>
<protein>
    <submittedName>
        <fullName evidence="4">Nitroreductase family protein</fullName>
    </submittedName>
</protein>
<dbReference type="Proteomes" id="UP000321039">
    <property type="component" value="Unassembled WGS sequence"/>
</dbReference>
<comment type="caution">
    <text evidence="4">The sequence shown here is derived from an EMBL/GenBank/DDBJ whole genome shotgun (WGS) entry which is preliminary data.</text>
</comment>
<dbReference type="Pfam" id="PF00881">
    <property type="entry name" value="Nitroreductase"/>
    <property type="match status" value="1"/>
</dbReference>
<dbReference type="CDD" id="cd02062">
    <property type="entry name" value="Nitro_FMN_reductase"/>
    <property type="match status" value="1"/>
</dbReference>
<keyword evidence="2" id="KW-0560">Oxidoreductase</keyword>
<dbReference type="PANTHER" id="PTHR43673">
    <property type="entry name" value="NAD(P)H NITROREDUCTASE YDGI-RELATED"/>
    <property type="match status" value="1"/>
</dbReference>